<evidence type="ECO:0000259" key="1">
    <source>
        <dbReference type="PROSITE" id="PS50914"/>
    </source>
</evidence>
<protein>
    <submittedName>
        <fullName evidence="2">BON domain-containing protein</fullName>
    </submittedName>
</protein>
<dbReference type="Pfam" id="PF04972">
    <property type="entry name" value="BON"/>
    <property type="match status" value="1"/>
</dbReference>
<evidence type="ECO:0000313" key="2">
    <source>
        <dbReference type="EMBL" id="NPT56173.1"/>
    </source>
</evidence>
<reference evidence="2 3" key="1">
    <citation type="submission" date="2019-11" db="EMBL/GenBank/DDBJ databases">
        <title>Metabolism of dissolved organic matter in forest soils.</title>
        <authorList>
            <person name="Cyle K.T."/>
            <person name="Wilhelm R.C."/>
            <person name="Martinez C.E."/>
        </authorList>
    </citation>
    <scope>NUCLEOTIDE SEQUENCE [LARGE SCALE GENOMIC DNA]</scope>
    <source>
        <strain evidence="2 3">5N</strain>
    </source>
</reference>
<feature type="domain" description="BON" evidence="1">
    <location>
        <begin position="17"/>
        <end position="85"/>
    </location>
</feature>
<evidence type="ECO:0000313" key="3">
    <source>
        <dbReference type="Proteomes" id="UP000655523"/>
    </source>
</evidence>
<dbReference type="Proteomes" id="UP000655523">
    <property type="component" value="Unassembled WGS sequence"/>
</dbReference>
<dbReference type="Gene3D" id="3.30.1340.30">
    <property type="match status" value="1"/>
</dbReference>
<name>A0A972SHN9_9BURK</name>
<keyword evidence="3" id="KW-1185">Reference proteome</keyword>
<sequence length="88" mass="9400">MTRSRSAARGNASTRLTDEQIGAEATRRLAWDAAVPPNALHVKVSHGRITLLGVLQLDQQRAAALEDVSRLFGVTGVSDLAIIKAKLP</sequence>
<accession>A0A972SHN9</accession>
<dbReference type="EMBL" id="WOEZ01000086">
    <property type="protein sequence ID" value="NPT56173.1"/>
    <property type="molecule type" value="Genomic_DNA"/>
</dbReference>
<gene>
    <name evidence="2" type="ORF">GNZ13_16680</name>
</gene>
<dbReference type="PROSITE" id="PS50914">
    <property type="entry name" value="BON"/>
    <property type="match status" value="1"/>
</dbReference>
<comment type="caution">
    <text evidence="2">The sequence shown here is derived from an EMBL/GenBank/DDBJ whole genome shotgun (WGS) entry which is preliminary data.</text>
</comment>
<organism evidence="2 3">
    <name type="scientific">Paraburkholderia elongata</name>
    <dbReference type="NCBI Taxonomy" id="2675747"/>
    <lineage>
        <taxon>Bacteria</taxon>
        <taxon>Pseudomonadati</taxon>
        <taxon>Pseudomonadota</taxon>
        <taxon>Betaproteobacteria</taxon>
        <taxon>Burkholderiales</taxon>
        <taxon>Burkholderiaceae</taxon>
        <taxon>Paraburkholderia</taxon>
    </lineage>
</organism>
<dbReference type="AlphaFoldDB" id="A0A972SHN9"/>
<proteinExistence type="predicted"/>
<dbReference type="RefSeq" id="WP_172166305.1">
    <property type="nucleotide sequence ID" value="NZ_WOEZ01000086.1"/>
</dbReference>
<dbReference type="InterPro" id="IPR007055">
    <property type="entry name" value="BON_dom"/>
</dbReference>